<organism evidence="2 3">
    <name type="scientific">Paracraurococcus lichenis</name>
    <dbReference type="NCBI Taxonomy" id="3064888"/>
    <lineage>
        <taxon>Bacteria</taxon>
        <taxon>Pseudomonadati</taxon>
        <taxon>Pseudomonadota</taxon>
        <taxon>Alphaproteobacteria</taxon>
        <taxon>Acetobacterales</taxon>
        <taxon>Roseomonadaceae</taxon>
        <taxon>Paracraurococcus</taxon>
    </lineage>
</organism>
<accession>A0ABT9DU64</accession>
<sequence>MTRRNAFASLAILGTLMAMPALAQAPMDGGSLAPRGGNVIGGGGASLSGGADDMTITYSARGAGGGGSFEQTGRVGIFAGNTGGNPAFTFSTPAPSGPGREAWLMGGGEDSQVVYMNPTGRR</sequence>
<proteinExistence type="predicted"/>
<keyword evidence="1" id="KW-0732">Signal</keyword>
<evidence type="ECO:0000313" key="2">
    <source>
        <dbReference type="EMBL" id="MDO9707436.1"/>
    </source>
</evidence>
<evidence type="ECO:0000256" key="1">
    <source>
        <dbReference type="SAM" id="SignalP"/>
    </source>
</evidence>
<dbReference type="RefSeq" id="WP_305102308.1">
    <property type="nucleotide sequence ID" value="NZ_JAUTWS010000003.1"/>
</dbReference>
<reference evidence="2 3" key="1">
    <citation type="submission" date="2023-08" db="EMBL/GenBank/DDBJ databases">
        <title>The draft genome sequence of Paracraurococcus sp. LOR1-02.</title>
        <authorList>
            <person name="Kingkaew E."/>
            <person name="Tanasupawat S."/>
        </authorList>
    </citation>
    <scope>NUCLEOTIDE SEQUENCE [LARGE SCALE GENOMIC DNA]</scope>
    <source>
        <strain evidence="2 3">LOR1-02</strain>
    </source>
</reference>
<keyword evidence="3" id="KW-1185">Reference proteome</keyword>
<feature type="chain" id="PRO_5045134066" evidence="1">
    <location>
        <begin position="24"/>
        <end position="122"/>
    </location>
</feature>
<dbReference type="Proteomes" id="UP001243009">
    <property type="component" value="Unassembled WGS sequence"/>
</dbReference>
<protein>
    <submittedName>
        <fullName evidence="2">Uncharacterized protein</fullName>
    </submittedName>
</protein>
<evidence type="ECO:0000313" key="3">
    <source>
        <dbReference type="Proteomes" id="UP001243009"/>
    </source>
</evidence>
<dbReference type="EMBL" id="JAUTWS010000003">
    <property type="protein sequence ID" value="MDO9707436.1"/>
    <property type="molecule type" value="Genomic_DNA"/>
</dbReference>
<name>A0ABT9DU64_9PROT</name>
<feature type="signal peptide" evidence="1">
    <location>
        <begin position="1"/>
        <end position="23"/>
    </location>
</feature>
<comment type="caution">
    <text evidence="2">The sequence shown here is derived from an EMBL/GenBank/DDBJ whole genome shotgun (WGS) entry which is preliminary data.</text>
</comment>
<gene>
    <name evidence="2" type="ORF">Q7A36_03700</name>
</gene>